<dbReference type="GO" id="GO:0006508">
    <property type="term" value="P:proteolysis"/>
    <property type="evidence" value="ECO:0007669"/>
    <property type="project" value="InterPro"/>
</dbReference>
<gene>
    <name evidence="4" type="ORF">R5R33_07095</name>
</gene>
<proteinExistence type="predicted"/>
<dbReference type="SUPFAM" id="SSF53474">
    <property type="entry name" value="alpha/beta-Hydrolases"/>
    <property type="match status" value="1"/>
</dbReference>
<dbReference type="GO" id="GO:0004252">
    <property type="term" value="F:serine-type endopeptidase activity"/>
    <property type="evidence" value="ECO:0007669"/>
    <property type="project" value="InterPro"/>
</dbReference>
<dbReference type="EMBL" id="CP137555">
    <property type="protein sequence ID" value="WOX06892.1"/>
    <property type="molecule type" value="Genomic_DNA"/>
</dbReference>
<evidence type="ECO:0000256" key="1">
    <source>
        <dbReference type="ARBA" id="ARBA00022801"/>
    </source>
</evidence>
<accession>A0AAU0N1M8</accession>
<dbReference type="PANTHER" id="PTHR42776">
    <property type="entry name" value="SERINE PEPTIDASE S9 FAMILY MEMBER"/>
    <property type="match status" value="1"/>
</dbReference>
<feature type="domain" description="Peptidase S9 prolyl oligopeptidase catalytic" evidence="3">
    <location>
        <begin position="443"/>
        <end position="649"/>
    </location>
</feature>
<keyword evidence="1 4" id="KW-0378">Hydrolase</keyword>
<evidence type="ECO:0000313" key="5">
    <source>
        <dbReference type="Proteomes" id="UP001302477"/>
    </source>
</evidence>
<dbReference type="AlphaFoldDB" id="A0AAU0N1M8"/>
<dbReference type="Proteomes" id="UP001302477">
    <property type="component" value="Chromosome"/>
</dbReference>
<keyword evidence="2" id="KW-0732">Signal</keyword>
<dbReference type="PROSITE" id="PS00708">
    <property type="entry name" value="PRO_ENDOPEP_SER"/>
    <property type="match status" value="1"/>
</dbReference>
<dbReference type="InterPro" id="IPR029058">
    <property type="entry name" value="AB_hydrolase_fold"/>
</dbReference>
<dbReference type="InterPro" id="IPR002471">
    <property type="entry name" value="Pept_S9_AS"/>
</dbReference>
<evidence type="ECO:0000259" key="3">
    <source>
        <dbReference type="Pfam" id="PF00326"/>
    </source>
</evidence>
<feature type="chain" id="PRO_5043972749" evidence="2">
    <location>
        <begin position="24"/>
        <end position="650"/>
    </location>
</feature>
<feature type="signal peptide" evidence="2">
    <location>
        <begin position="1"/>
        <end position="23"/>
    </location>
</feature>
<sequence>MKQLIVAAICCAANLMWSSTLYAIDSGDFSDLPLVSEVSVSPDGGHLLAVVNSGGKTLVATAPFGSKSVNYIVGLEEGKYRIESADWLNNERVLVTVTQPQQLELGDRKFRVRLTSLYSVSIDGKSTVDLKKRGFPKDDLELARLNPSVVSLLPEDDDHILVEVADPRDDYYSSVFKVNVKNGKYKKYLPNKLQITSWGVDRKGEVRFALGRDTKRESTVQHVYFRKNNSEEWERVASFDAYKEASFYPFLYEENNHSLLVVSNRELGKDAIWRYDLEKAAFTDLVGEAPDNLDVDSPLFWRTEGRQEFIGFSYVGNFVEHQYINRDEISISQQLILLFQKQGLKSHVVSRDEAGDRMVVYVVSDNSPGKYYLFDRKAKKLDFWFSQFPKLETQSLARVEPFSFEASDGMQLNGYLTRPEGVSDAPLVVFPHGGPHARDTQYFDPWVQMFANGGYAVLQVNFRGSSGFGAEYLTAGYKQWGKAMQQDVVDAVKWVERNKLANTRKSCVVGASYGGYVALTAGFKTPDAFDCIVSLAGVSDIPTLMSFNGLRRYHKQQIADIHSAEEMDDVKANSPVNFAKQYSSPVLLIHGLFDSRVDVGQSKMMAKALESEGKDVNLMVLDTGTHHFNESSNRKAAMGAVISFLNKNLQ</sequence>
<dbReference type="KEGG" id="mpaf:R5R33_07095"/>
<evidence type="ECO:0000256" key="2">
    <source>
        <dbReference type="SAM" id="SignalP"/>
    </source>
</evidence>
<protein>
    <submittedName>
        <fullName evidence="4">Alpha/beta fold hydrolase</fullName>
    </submittedName>
</protein>
<keyword evidence="5" id="KW-1185">Reference proteome</keyword>
<organism evidence="4 5">
    <name type="scientific">Microbulbifer pacificus</name>
    <dbReference type="NCBI Taxonomy" id="407164"/>
    <lineage>
        <taxon>Bacteria</taxon>
        <taxon>Pseudomonadati</taxon>
        <taxon>Pseudomonadota</taxon>
        <taxon>Gammaproteobacteria</taxon>
        <taxon>Cellvibrionales</taxon>
        <taxon>Microbulbiferaceae</taxon>
        <taxon>Microbulbifer</taxon>
    </lineage>
</organism>
<dbReference type="Gene3D" id="3.40.50.1820">
    <property type="entry name" value="alpha/beta hydrolase"/>
    <property type="match status" value="1"/>
</dbReference>
<dbReference type="SUPFAM" id="SSF82171">
    <property type="entry name" value="DPP6 N-terminal domain-like"/>
    <property type="match status" value="1"/>
</dbReference>
<dbReference type="Pfam" id="PF00326">
    <property type="entry name" value="Peptidase_S9"/>
    <property type="match status" value="1"/>
</dbReference>
<dbReference type="InterPro" id="IPR001375">
    <property type="entry name" value="Peptidase_S9_cat"/>
</dbReference>
<reference evidence="4 5" key="1">
    <citation type="submission" date="2023-10" db="EMBL/GenBank/DDBJ databases">
        <title>Description of Microbulbifer bruguierae sp. nov., isolated from the sediments of mangrove plant Bruguiera sexangula and comparative genomic analyses of the genus Microbulbifer.</title>
        <authorList>
            <person name="Long M."/>
        </authorList>
    </citation>
    <scope>NUCLEOTIDE SEQUENCE [LARGE SCALE GENOMIC DNA]</scope>
    <source>
        <strain evidence="4 5">SPO729</strain>
    </source>
</reference>
<dbReference type="RefSeq" id="WP_318955327.1">
    <property type="nucleotide sequence ID" value="NZ_CP137555.1"/>
</dbReference>
<dbReference type="PANTHER" id="PTHR42776:SF27">
    <property type="entry name" value="DIPEPTIDYL PEPTIDASE FAMILY MEMBER 6"/>
    <property type="match status" value="1"/>
</dbReference>
<name>A0AAU0N1M8_9GAMM</name>
<evidence type="ECO:0000313" key="4">
    <source>
        <dbReference type="EMBL" id="WOX06892.1"/>
    </source>
</evidence>